<dbReference type="Pfam" id="PF17765">
    <property type="entry name" value="MLTR_LBD"/>
    <property type="match status" value="1"/>
</dbReference>
<dbReference type="Pfam" id="PF13560">
    <property type="entry name" value="HTH_31"/>
    <property type="match status" value="1"/>
</dbReference>
<dbReference type="PANTHER" id="PTHR35010">
    <property type="entry name" value="BLL4672 PROTEIN-RELATED"/>
    <property type="match status" value="1"/>
</dbReference>
<gene>
    <name evidence="3" type="ORF">DL1_20165</name>
</gene>
<evidence type="ECO:0000313" key="3">
    <source>
        <dbReference type="EMBL" id="KEP70093.1"/>
    </source>
</evidence>
<dbReference type="STRING" id="1185766.SAMN05216224_106139"/>
<dbReference type="GO" id="GO:0003677">
    <property type="term" value="F:DNA binding"/>
    <property type="evidence" value="ECO:0007669"/>
    <property type="project" value="InterPro"/>
</dbReference>
<feature type="compositionally biased region" description="Basic and acidic residues" evidence="1">
    <location>
        <begin position="281"/>
        <end position="301"/>
    </location>
</feature>
<dbReference type="AlphaFoldDB" id="A0A074TM64"/>
<accession>A0A074TM64</accession>
<dbReference type="InterPro" id="IPR041413">
    <property type="entry name" value="MLTR_LBD"/>
</dbReference>
<proteinExistence type="predicted"/>
<organism evidence="3 4">
    <name type="scientific">Thioclava dalianensis</name>
    <dbReference type="NCBI Taxonomy" id="1185766"/>
    <lineage>
        <taxon>Bacteria</taxon>
        <taxon>Pseudomonadati</taxon>
        <taxon>Pseudomonadota</taxon>
        <taxon>Alphaproteobacteria</taxon>
        <taxon>Rhodobacterales</taxon>
        <taxon>Paracoccaceae</taxon>
        <taxon>Thioclava</taxon>
    </lineage>
</organism>
<feature type="region of interest" description="Disordered" evidence="1">
    <location>
        <begin position="276"/>
        <end position="301"/>
    </location>
</feature>
<dbReference type="Proteomes" id="UP000027725">
    <property type="component" value="Unassembled WGS sequence"/>
</dbReference>
<dbReference type="InterPro" id="IPR010982">
    <property type="entry name" value="Lambda_DNA-bd_dom_sf"/>
</dbReference>
<protein>
    <submittedName>
        <fullName evidence="3">XRE family transcriptional regulator</fullName>
    </submittedName>
</protein>
<name>A0A074TM64_9RHOB</name>
<evidence type="ECO:0000313" key="4">
    <source>
        <dbReference type="Proteomes" id="UP000027725"/>
    </source>
</evidence>
<dbReference type="SMART" id="SM00530">
    <property type="entry name" value="HTH_XRE"/>
    <property type="match status" value="1"/>
</dbReference>
<evidence type="ECO:0000256" key="1">
    <source>
        <dbReference type="SAM" id="MobiDB-lite"/>
    </source>
</evidence>
<dbReference type="PANTHER" id="PTHR35010:SF2">
    <property type="entry name" value="BLL4672 PROTEIN"/>
    <property type="match status" value="1"/>
</dbReference>
<comment type="caution">
    <text evidence="3">The sequence shown here is derived from an EMBL/GenBank/DDBJ whole genome shotgun (WGS) entry which is preliminary data.</text>
</comment>
<dbReference type="Gene3D" id="1.10.260.40">
    <property type="entry name" value="lambda repressor-like DNA-binding domains"/>
    <property type="match status" value="1"/>
</dbReference>
<dbReference type="OrthoDB" id="5346389at2"/>
<dbReference type="EMBL" id="JHEH01000008">
    <property type="protein sequence ID" value="KEP70093.1"/>
    <property type="molecule type" value="Genomic_DNA"/>
</dbReference>
<dbReference type="SUPFAM" id="SSF47413">
    <property type="entry name" value="lambda repressor-like DNA-binding domains"/>
    <property type="match status" value="1"/>
</dbReference>
<reference evidence="3 4" key="1">
    <citation type="submission" date="2014-03" db="EMBL/GenBank/DDBJ databases">
        <title>The draft genome sequence of Thioclava dalianensis DLFJ1-1.</title>
        <authorList>
            <person name="Lai Q."/>
            <person name="Shao Z."/>
        </authorList>
    </citation>
    <scope>NUCLEOTIDE SEQUENCE [LARGE SCALE GENOMIC DNA]</scope>
    <source>
        <strain evidence="3 4">DLFJ1-1</strain>
    </source>
</reference>
<evidence type="ECO:0000259" key="2">
    <source>
        <dbReference type="SMART" id="SM00530"/>
    </source>
</evidence>
<feature type="domain" description="HTH cro/C1-type" evidence="2">
    <location>
        <begin position="14"/>
        <end position="85"/>
    </location>
</feature>
<sequence length="301" mass="33348">MKTTVPAENPLGTFLRDRRTQLDPASFGFAGGRRRTPGLRREEVALRANISPTWYTWLEQGRGGAPSADVLDRIARGLMLTEAERQHLHILTFGHPPESHYRADAAITTRLQAVLDSIPYSPAMIISATWDVLAWNRAAALLMTDFAQLPEERRNVLRLIFTNSEVRARQPEWRDLARALVGSFRADVARAGATAEVTQLVTELSQASAEFAALWQANEVGGHEDGVKRLQHARLGLIELDFATFSVRSRPDLTMMVYTPASPEVATRVRAYIDAAPEPSAQDHSRSDSDPLALERNEAGT</sequence>
<keyword evidence="4" id="KW-1185">Reference proteome</keyword>
<dbReference type="Gene3D" id="3.30.450.180">
    <property type="match status" value="1"/>
</dbReference>
<dbReference type="RefSeq" id="WP_074854959.1">
    <property type="nucleotide sequence ID" value="NZ_FOVB01000006.1"/>
</dbReference>
<dbReference type="eggNOG" id="COG1396">
    <property type="taxonomic scope" value="Bacteria"/>
</dbReference>
<dbReference type="InterPro" id="IPR001387">
    <property type="entry name" value="Cro/C1-type_HTH"/>
</dbReference>
<dbReference type="CDD" id="cd00093">
    <property type="entry name" value="HTH_XRE"/>
    <property type="match status" value="1"/>
</dbReference>